<keyword evidence="7" id="KW-1185">Reference proteome</keyword>
<gene>
    <name evidence="6" type="ORF">OFUS_LOCUS24287</name>
</gene>
<feature type="transmembrane region" description="Helical" evidence="5">
    <location>
        <begin position="447"/>
        <end position="465"/>
    </location>
</feature>
<dbReference type="SUPFAM" id="SSF103473">
    <property type="entry name" value="MFS general substrate transporter"/>
    <property type="match status" value="1"/>
</dbReference>
<dbReference type="InterPro" id="IPR036259">
    <property type="entry name" value="MFS_trans_sf"/>
</dbReference>
<feature type="transmembrane region" description="Helical" evidence="5">
    <location>
        <begin position="351"/>
        <end position="369"/>
    </location>
</feature>
<organism evidence="6 7">
    <name type="scientific">Owenia fusiformis</name>
    <name type="common">Polychaete worm</name>
    <dbReference type="NCBI Taxonomy" id="6347"/>
    <lineage>
        <taxon>Eukaryota</taxon>
        <taxon>Metazoa</taxon>
        <taxon>Spiralia</taxon>
        <taxon>Lophotrochozoa</taxon>
        <taxon>Annelida</taxon>
        <taxon>Polychaeta</taxon>
        <taxon>Sedentaria</taxon>
        <taxon>Canalipalpata</taxon>
        <taxon>Sabellida</taxon>
        <taxon>Oweniida</taxon>
        <taxon>Oweniidae</taxon>
        <taxon>Owenia</taxon>
    </lineage>
</organism>
<proteinExistence type="predicted"/>
<protein>
    <submittedName>
        <fullName evidence="6">Uncharacterized protein</fullName>
    </submittedName>
</protein>
<keyword evidence="1 5" id="KW-0812">Transmembrane</keyword>
<feature type="transmembrane region" description="Helical" evidence="5">
    <location>
        <begin position="101"/>
        <end position="121"/>
    </location>
</feature>
<feature type="transmembrane region" description="Helical" evidence="5">
    <location>
        <begin position="61"/>
        <end position="81"/>
    </location>
</feature>
<feature type="transmembrane region" description="Helical" evidence="5">
    <location>
        <begin position="420"/>
        <end position="440"/>
    </location>
</feature>
<dbReference type="Gene3D" id="1.20.1250.20">
    <property type="entry name" value="MFS general substrate transporter like domains"/>
    <property type="match status" value="1"/>
</dbReference>
<comment type="caution">
    <text evidence="6">The sequence shown here is derived from an EMBL/GenBank/DDBJ whole genome shotgun (WGS) entry which is preliminary data.</text>
</comment>
<evidence type="ECO:0000313" key="6">
    <source>
        <dbReference type="EMBL" id="CAH1800396.1"/>
    </source>
</evidence>
<dbReference type="EMBL" id="CAIIXF020000012">
    <property type="protein sequence ID" value="CAH1800396.1"/>
    <property type="molecule type" value="Genomic_DNA"/>
</dbReference>
<evidence type="ECO:0000256" key="4">
    <source>
        <dbReference type="SAM" id="MobiDB-lite"/>
    </source>
</evidence>
<evidence type="ECO:0000256" key="2">
    <source>
        <dbReference type="ARBA" id="ARBA00022989"/>
    </source>
</evidence>
<reference evidence="6" key="1">
    <citation type="submission" date="2022-03" db="EMBL/GenBank/DDBJ databases">
        <authorList>
            <person name="Martin C."/>
        </authorList>
    </citation>
    <scope>NUCLEOTIDE SEQUENCE</scope>
</reference>
<feature type="transmembrane region" description="Helical" evidence="5">
    <location>
        <begin position="393"/>
        <end position="414"/>
    </location>
</feature>
<keyword evidence="3 5" id="KW-0472">Membrane</keyword>
<name>A0A8S4Q3J9_OWEFU</name>
<feature type="region of interest" description="Disordered" evidence="4">
    <location>
        <begin position="1"/>
        <end position="48"/>
    </location>
</feature>
<evidence type="ECO:0000256" key="5">
    <source>
        <dbReference type="SAM" id="Phobius"/>
    </source>
</evidence>
<feature type="compositionally biased region" description="Basic and acidic residues" evidence="4">
    <location>
        <begin position="32"/>
        <end position="48"/>
    </location>
</feature>
<evidence type="ECO:0000256" key="1">
    <source>
        <dbReference type="ARBA" id="ARBA00022692"/>
    </source>
</evidence>
<sequence>MSEWAKDDDELFQDTTLDDDSDEDDNYDDNNNDDHSDDDNIIHKTEKHLNNRENKERRRYVITKTIVLGLIWMTRGCYSGLTVATIPDLKLRVGSDYEEFSRALAAVGLGVFISAPLGGVLADRWVRGRDAQIITFLALTAIFTVVRPWITNLWMFGVVMWLDGFVNGIYAPGKNNMLDKLWGSRIGLPRHLMSVCHVIGTVLAPLICRPFFLIHDVNDGSVNCNGSNYSRCLNATNKWLNHTQNANEGNIETIKGNYQHIMNDTKNVVPNGNIAGDNIEISSPIEYPYIIIFSWTIVPIVLLAIFYYHDPTSGQKYYTQNGEIIKSAFKKETPTWKSIFSPKTCGQGSSVFGMGIIFVLCLYYFTLSFKGRPFHEFIMAYAVDKIGMAKADVAVMIVVGHFISITAGIIWGALTCFFPIQVLLFVQIFSELAIIIYFNYVEIHTTAGLYAFIAATGVFGAPNWATGITWGSRYLDLWCIQLLD</sequence>
<dbReference type="Proteomes" id="UP000749559">
    <property type="component" value="Unassembled WGS sequence"/>
</dbReference>
<dbReference type="PANTHER" id="PTHR23121:SF9">
    <property type="entry name" value="SODIUM-DEPENDENT GLUCOSE TRANSPORTER 1"/>
    <property type="match status" value="1"/>
</dbReference>
<dbReference type="OrthoDB" id="9626824at2759"/>
<feature type="transmembrane region" description="Helical" evidence="5">
    <location>
        <begin position="133"/>
        <end position="150"/>
    </location>
</feature>
<accession>A0A8S4Q3J9</accession>
<evidence type="ECO:0000256" key="3">
    <source>
        <dbReference type="ARBA" id="ARBA00023136"/>
    </source>
</evidence>
<keyword evidence="2 5" id="KW-1133">Transmembrane helix</keyword>
<feature type="transmembrane region" description="Helical" evidence="5">
    <location>
        <begin position="287"/>
        <end position="308"/>
    </location>
</feature>
<feature type="compositionally biased region" description="Acidic residues" evidence="4">
    <location>
        <begin position="1"/>
        <end position="31"/>
    </location>
</feature>
<evidence type="ECO:0000313" key="7">
    <source>
        <dbReference type="Proteomes" id="UP000749559"/>
    </source>
</evidence>
<dbReference type="PANTHER" id="PTHR23121">
    <property type="entry name" value="SODIUM-DEPENDENT GLUCOSE TRANSPORTER 1"/>
    <property type="match status" value="1"/>
</dbReference>
<dbReference type="AlphaFoldDB" id="A0A8S4Q3J9"/>